<evidence type="ECO:0000256" key="6">
    <source>
        <dbReference type="ARBA" id="ARBA00022568"/>
    </source>
</evidence>
<keyword evidence="6" id="KW-0109">Calcium transport</keyword>
<feature type="region of interest" description="Disordered" evidence="11">
    <location>
        <begin position="145"/>
        <end position="175"/>
    </location>
</feature>
<dbReference type="PRINTS" id="PR01626">
    <property type="entry name" value="LCACHANNELB"/>
</dbReference>
<feature type="compositionally biased region" description="Basic and acidic residues" evidence="11">
    <location>
        <begin position="563"/>
        <end position="584"/>
    </location>
</feature>
<evidence type="ECO:0000256" key="2">
    <source>
        <dbReference type="ARBA" id="ARBA00022443"/>
    </source>
</evidence>
<name>A0A663EH27_AQUCH</name>
<keyword evidence="8" id="KW-0851">Voltage-gated channel</keyword>
<keyword evidence="7" id="KW-0106">Calcium</keyword>
<dbReference type="GO" id="GO:0005245">
    <property type="term" value="F:voltage-gated calcium channel activity"/>
    <property type="evidence" value="ECO:0007669"/>
    <property type="project" value="Ensembl"/>
</dbReference>
<dbReference type="Ensembl" id="ENSACCT00020011924.1">
    <property type="protein sequence ID" value="ENSACCP00020011423.1"/>
    <property type="gene ID" value="ENSACCG00020007825.1"/>
</dbReference>
<evidence type="ECO:0000256" key="9">
    <source>
        <dbReference type="ARBA" id="ARBA00023065"/>
    </source>
</evidence>
<sequence>MSAPAQSAAPGSFQSPRRLPKRKSRFKRSDGSTSSDTTSSILRRQGSADSYTSRPSLDSDVSLDEDREGARREVESQAQQQLERAKHKPVAFAVRTNVSYCGALDEECPVQGAAINFEAKDFLHIKEKYSNDWWIGRLVKEGGGHRLHPQPPAPGSHEAQAGTESQESWQCLRPRRQREPAIASPLLSQAEAEADTAHPTLRCGPLHAARGAGGALAERIRGMRGLRGGRPAGGDTHTSLCPQHGGLCPSPPPCPSCASDGQMVGLRAAGRVPGGCHLPAGAICRRLTVGSPGWRPHRQVTDMMQKALFDFLKHRFDGRISITHITADLSLAKRSILNNLGKQAILERSTTRSSIAEVQSEIERIFELAKSLQLVVLDADTINHPAQLAKTSLAPIIVYVKVSSPKVLQRLIKSRGKSQVKHLNVQMMAADKLVQCPPELFDVILDENQLEDACEHLAEYLEVYWRATHHPPHAPHAVPSPTGLPGLQSQQLLGERGEHSPLEHDSLMPSDEAGETSPQPWGAASQRSSRHLEEEEYADPYPDLYQPHRHHNSGLQGPGAPDRQTERNHDRNWQRSRPWAKDSY</sequence>
<dbReference type="InParanoid" id="A0A663EH27"/>
<feature type="compositionally biased region" description="Polar residues" evidence="11">
    <location>
        <begin position="47"/>
        <end position="56"/>
    </location>
</feature>
<evidence type="ECO:0000256" key="3">
    <source>
        <dbReference type="ARBA" id="ARBA00022448"/>
    </source>
</evidence>
<evidence type="ECO:0000313" key="13">
    <source>
        <dbReference type="Ensembl" id="ENSACCP00020011423.1"/>
    </source>
</evidence>
<accession>A0A663EH27</accession>
<feature type="compositionally biased region" description="Low complexity" evidence="11">
    <location>
        <begin position="31"/>
        <end position="40"/>
    </location>
</feature>
<keyword evidence="2" id="KW-0728">SH3 domain</keyword>
<evidence type="ECO:0000313" key="14">
    <source>
        <dbReference type="Proteomes" id="UP000472275"/>
    </source>
</evidence>
<evidence type="ECO:0000256" key="11">
    <source>
        <dbReference type="SAM" id="MobiDB-lite"/>
    </source>
</evidence>
<dbReference type="PANTHER" id="PTHR11824">
    <property type="entry name" value="VOLTAGE-DEPENDENT CALCIUM CHANNEL BETA SUBUNIT"/>
    <property type="match status" value="1"/>
</dbReference>
<reference evidence="13" key="2">
    <citation type="submission" date="2025-09" db="UniProtKB">
        <authorList>
            <consortium name="Ensembl"/>
        </authorList>
    </citation>
    <scope>IDENTIFICATION</scope>
</reference>
<dbReference type="FunFam" id="3.40.50.300:FF:000023">
    <property type="entry name" value="Voltage-dependent L-type calcium channel subunit beta-2"/>
    <property type="match status" value="1"/>
</dbReference>
<dbReference type="SUPFAM" id="SSF50044">
    <property type="entry name" value="SH3-domain"/>
    <property type="match status" value="1"/>
</dbReference>
<gene>
    <name evidence="13" type="primary">CACNB3</name>
</gene>
<feature type="region of interest" description="Disordered" evidence="11">
    <location>
        <begin position="1"/>
        <end position="87"/>
    </location>
</feature>
<dbReference type="InterPro" id="IPR008145">
    <property type="entry name" value="GK/Ca_channel_bsu"/>
</dbReference>
<evidence type="ECO:0000256" key="10">
    <source>
        <dbReference type="ARBA" id="ARBA00023303"/>
    </source>
</evidence>
<dbReference type="InterPro" id="IPR046937">
    <property type="entry name" value="CAB1-4_N_A-dom"/>
</dbReference>
<dbReference type="InterPro" id="IPR027417">
    <property type="entry name" value="P-loop_NTPase"/>
</dbReference>
<dbReference type="InterPro" id="IPR036028">
    <property type="entry name" value="SH3-like_dom_sf"/>
</dbReference>
<keyword evidence="5" id="KW-0597">Phosphoprotein</keyword>
<dbReference type="GO" id="GO:0050852">
    <property type="term" value="P:T cell receptor signaling pathway"/>
    <property type="evidence" value="ECO:0007669"/>
    <property type="project" value="Ensembl"/>
</dbReference>
<dbReference type="AlphaFoldDB" id="A0A663EH27"/>
<evidence type="ECO:0000259" key="12">
    <source>
        <dbReference type="SMART" id="SM00072"/>
    </source>
</evidence>
<dbReference type="SMART" id="SM00072">
    <property type="entry name" value="GuKc"/>
    <property type="match status" value="1"/>
</dbReference>
<keyword evidence="4" id="KW-0963">Cytoplasm</keyword>
<keyword evidence="9" id="KW-0406">Ion transport</keyword>
<dbReference type="Pfam" id="PF00625">
    <property type="entry name" value="Guanylate_kin"/>
    <property type="match status" value="1"/>
</dbReference>
<comment type="similarity">
    <text evidence="1">Belongs to the calcium channel beta subunit family.</text>
</comment>
<dbReference type="Gene3D" id="2.30.30.40">
    <property type="entry name" value="SH3 Domains"/>
    <property type="match status" value="1"/>
</dbReference>
<dbReference type="Pfam" id="PF12052">
    <property type="entry name" value="VGCC_beta4Aa_N"/>
    <property type="match status" value="1"/>
</dbReference>
<evidence type="ECO:0000256" key="7">
    <source>
        <dbReference type="ARBA" id="ARBA00022837"/>
    </source>
</evidence>
<evidence type="ECO:0000256" key="5">
    <source>
        <dbReference type="ARBA" id="ARBA00022553"/>
    </source>
</evidence>
<keyword evidence="10" id="KW-0407">Ion channel</keyword>
<organism evidence="13 14">
    <name type="scientific">Aquila chrysaetos chrysaetos</name>
    <dbReference type="NCBI Taxonomy" id="223781"/>
    <lineage>
        <taxon>Eukaryota</taxon>
        <taxon>Metazoa</taxon>
        <taxon>Chordata</taxon>
        <taxon>Craniata</taxon>
        <taxon>Vertebrata</taxon>
        <taxon>Euteleostomi</taxon>
        <taxon>Archelosauria</taxon>
        <taxon>Archosauria</taxon>
        <taxon>Dinosauria</taxon>
        <taxon>Saurischia</taxon>
        <taxon>Theropoda</taxon>
        <taxon>Coelurosauria</taxon>
        <taxon>Aves</taxon>
        <taxon>Neognathae</taxon>
        <taxon>Neoaves</taxon>
        <taxon>Telluraves</taxon>
        <taxon>Accipitrimorphae</taxon>
        <taxon>Accipitriformes</taxon>
        <taxon>Accipitridae</taxon>
        <taxon>Accipitrinae</taxon>
        <taxon>Aquila</taxon>
    </lineage>
</organism>
<dbReference type="Proteomes" id="UP000472275">
    <property type="component" value="Chromosome 15"/>
</dbReference>
<evidence type="ECO:0000256" key="8">
    <source>
        <dbReference type="ARBA" id="ARBA00022882"/>
    </source>
</evidence>
<feature type="domain" description="Guanylate kinase/L-type calcium channel beta subunit" evidence="12">
    <location>
        <begin position="283"/>
        <end position="465"/>
    </location>
</feature>
<dbReference type="PRINTS" id="PR01696">
    <property type="entry name" value="LCACHANNELB3"/>
</dbReference>
<dbReference type="SUPFAM" id="SSF52540">
    <property type="entry name" value="P-loop containing nucleoside triphosphate hydrolases"/>
    <property type="match status" value="1"/>
</dbReference>
<reference evidence="13" key="1">
    <citation type="submission" date="2025-08" db="UniProtKB">
        <authorList>
            <consortium name="Ensembl"/>
        </authorList>
    </citation>
    <scope>IDENTIFICATION</scope>
</reference>
<feature type="compositionally biased region" description="Basic and acidic residues" evidence="11">
    <location>
        <begin position="495"/>
        <end position="506"/>
    </location>
</feature>
<dbReference type="InterPro" id="IPR000584">
    <property type="entry name" value="VDCC_L_bsu"/>
</dbReference>
<keyword evidence="3" id="KW-0813">Transport</keyword>
<evidence type="ECO:0000256" key="4">
    <source>
        <dbReference type="ARBA" id="ARBA00022490"/>
    </source>
</evidence>
<keyword evidence="14" id="KW-1185">Reference proteome</keyword>
<feature type="region of interest" description="Disordered" evidence="11">
    <location>
        <begin position="493"/>
        <end position="584"/>
    </location>
</feature>
<dbReference type="GeneTree" id="ENSGT00950000182837"/>
<dbReference type="GO" id="GO:0005891">
    <property type="term" value="C:voltage-gated calcium channel complex"/>
    <property type="evidence" value="ECO:0007669"/>
    <property type="project" value="Ensembl"/>
</dbReference>
<dbReference type="Gene3D" id="3.40.50.300">
    <property type="entry name" value="P-loop containing nucleotide triphosphate hydrolases"/>
    <property type="match status" value="1"/>
</dbReference>
<dbReference type="InterPro" id="IPR008079">
    <property type="entry name" value="VDCC_L_b3su"/>
</dbReference>
<evidence type="ECO:0000256" key="1">
    <source>
        <dbReference type="ARBA" id="ARBA00010836"/>
    </source>
</evidence>
<proteinExistence type="inferred from homology"/>
<protein>
    <submittedName>
        <fullName evidence="13">Calcium voltage-gated channel auxiliary subunit beta 3</fullName>
    </submittedName>
</protein>